<feature type="binding site" evidence="7">
    <location>
        <position position="108"/>
    </location>
    <ligand>
        <name>Mg(2+)</name>
        <dbReference type="ChEBI" id="CHEBI:18420"/>
    </ligand>
</feature>
<keyword evidence="5" id="KW-0378">Hydrolase</keyword>
<evidence type="ECO:0000313" key="9">
    <source>
        <dbReference type="Proteomes" id="UP000236731"/>
    </source>
</evidence>
<keyword evidence="9" id="KW-1185">Reference proteome</keyword>
<keyword evidence="4 7" id="KW-0479">Metal-binding</keyword>
<dbReference type="Gene3D" id="3.40.50.1000">
    <property type="entry name" value="HAD superfamily/HAD-like"/>
    <property type="match status" value="1"/>
</dbReference>
<reference evidence="9" key="1">
    <citation type="submission" date="2016-10" db="EMBL/GenBank/DDBJ databases">
        <authorList>
            <person name="Varghese N."/>
            <person name="Submissions S."/>
        </authorList>
    </citation>
    <scope>NUCLEOTIDE SEQUENCE [LARGE SCALE GENOMIC DNA]</scope>
    <source>
        <strain evidence="9">DSM 22361</strain>
    </source>
</reference>
<dbReference type="PANTHER" id="PTHR21485">
    <property type="entry name" value="HAD SUPERFAMILY MEMBERS CMAS AND KDSC"/>
    <property type="match status" value="1"/>
</dbReference>
<dbReference type="EMBL" id="FNUT01000001">
    <property type="protein sequence ID" value="SEF42386.1"/>
    <property type="molecule type" value="Genomic_DNA"/>
</dbReference>
<dbReference type="InterPro" id="IPR023214">
    <property type="entry name" value="HAD_sf"/>
</dbReference>
<feature type="binding site" evidence="7">
    <location>
        <position position="17"/>
    </location>
    <ligand>
        <name>substrate</name>
    </ligand>
</feature>
<organism evidence="8 9">
    <name type="scientific">Sphingobacterium lactis</name>
    <dbReference type="NCBI Taxonomy" id="797291"/>
    <lineage>
        <taxon>Bacteria</taxon>
        <taxon>Pseudomonadati</taxon>
        <taxon>Bacteroidota</taxon>
        <taxon>Sphingobacteriia</taxon>
        <taxon>Sphingobacteriales</taxon>
        <taxon>Sphingobacteriaceae</taxon>
        <taxon>Sphingobacterium</taxon>
    </lineage>
</organism>
<protein>
    <submittedName>
        <fullName evidence="8">3-deoxy-D-manno-octulosonate 8-phosphate phosphatase (KDO 8-P phosphatase)</fullName>
    </submittedName>
</protein>
<dbReference type="InterPro" id="IPR006549">
    <property type="entry name" value="HAD-SF_hydro_IIIA"/>
</dbReference>
<dbReference type="GO" id="GO:0016788">
    <property type="term" value="F:hydrolase activity, acting on ester bonds"/>
    <property type="evidence" value="ECO:0007669"/>
    <property type="project" value="InterPro"/>
</dbReference>
<gene>
    <name evidence="8" type="ORF">SAMN05421877_10183</name>
</gene>
<dbReference type="GO" id="GO:0008781">
    <property type="term" value="F:N-acylneuraminate cytidylyltransferase activity"/>
    <property type="evidence" value="ECO:0007669"/>
    <property type="project" value="TreeGrafter"/>
</dbReference>
<dbReference type="GO" id="GO:0046872">
    <property type="term" value="F:metal ion binding"/>
    <property type="evidence" value="ECO:0007669"/>
    <property type="project" value="UniProtKB-KW"/>
</dbReference>
<evidence type="ECO:0000313" key="8">
    <source>
        <dbReference type="EMBL" id="SEF42386.1"/>
    </source>
</evidence>
<dbReference type="FunFam" id="3.40.50.1000:FF:000029">
    <property type="entry name" value="3-deoxy-D-manno-octulosonate 8-phosphate phosphatase KdsC"/>
    <property type="match status" value="1"/>
</dbReference>
<dbReference type="NCBIfam" id="TIGR01662">
    <property type="entry name" value="HAD-SF-IIIA"/>
    <property type="match status" value="1"/>
</dbReference>
<dbReference type="NCBIfam" id="TIGR01670">
    <property type="entry name" value="KdsC-phosphatas"/>
    <property type="match status" value="1"/>
</dbReference>
<dbReference type="SFLD" id="SFLDS00003">
    <property type="entry name" value="Haloacid_Dehalogenase"/>
    <property type="match status" value="1"/>
</dbReference>
<comment type="similarity">
    <text evidence="2">Belongs to the KdsC family.</text>
</comment>
<dbReference type="SFLD" id="SFLDG01136">
    <property type="entry name" value="C1.6:_Phosphoserine_Phosphatas"/>
    <property type="match status" value="1"/>
</dbReference>
<name>A0A1H5RVM3_9SPHI</name>
<accession>A0A1H5RVM3</accession>
<evidence type="ECO:0000256" key="6">
    <source>
        <dbReference type="ARBA" id="ARBA00022842"/>
    </source>
</evidence>
<dbReference type="RefSeq" id="WP_103904759.1">
    <property type="nucleotide sequence ID" value="NZ_CP049246.1"/>
</dbReference>
<dbReference type="OrthoDB" id="9805604at2"/>
<dbReference type="SUPFAM" id="SSF56784">
    <property type="entry name" value="HAD-like"/>
    <property type="match status" value="1"/>
</dbReference>
<comment type="cofactor">
    <cofactor evidence="1 7">
        <name>Mg(2+)</name>
        <dbReference type="ChEBI" id="CHEBI:18420"/>
    </cofactor>
</comment>
<evidence type="ECO:0000256" key="1">
    <source>
        <dbReference type="ARBA" id="ARBA00001946"/>
    </source>
</evidence>
<dbReference type="PIRSF" id="PIRSF006118">
    <property type="entry name" value="KDO8-P_Ptase"/>
    <property type="match status" value="1"/>
</dbReference>
<evidence type="ECO:0000256" key="7">
    <source>
        <dbReference type="PIRSR" id="PIRSR006118-2"/>
    </source>
</evidence>
<dbReference type="Pfam" id="PF08282">
    <property type="entry name" value="Hydrolase_3"/>
    <property type="match status" value="1"/>
</dbReference>
<keyword evidence="6 7" id="KW-0460">Magnesium</keyword>
<dbReference type="InterPro" id="IPR036412">
    <property type="entry name" value="HAD-like_sf"/>
</dbReference>
<evidence type="ECO:0000256" key="2">
    <source>
        <dbReference type="ARBA" id="ARBA00005893"/>
    </source>
</evidence>
<dbReference type="InterPro" id="IPR050793">
    <property type="entry name" value="CMP-NeuNAc_synthase"/>
</dbReference>
<dbReference type="AlphaFoldDB" id="A0A1H5RVM3"/>
<evidence type="ECO:0000256" key="4">
    <source>
        <dbReference type="ARBA" id="ARBA00022723"/>
    </source>
</evidence>
<dbReference type="PANTHER" id="PTHR21485:SF3">
    <property type="entry name" value="N-ACYLNEURAMINATE CYTIDYLYLTRANSFERASE"/>
    <property type="match status" value="1"/>
</dbReference>
<proteinExistence type="inferred from homology"/>
<feature type="binding site" evidence="7">
    <location>
        <position position="15"/>
    </location>
    <ligand>
        <name>Mg(2+)</name>
        <dbReference type="ChEBI" id="CHEBI:18420"/>
    </ligand>
</feature>
<evidence type="ECO:0000256" key="3">
    <source>
        <dbReference type="ARBA" id="ARBA00011881"/>
    </source>
</evidence>
<evidence type="ECO:0000256" key="5">
    <source>
        <dbReference type="ARBA" id="ARBA00022801"/>
    </source>
</evidence>
<comment type="subunit">
    <text evidence="3">Homotetramer.</text>
</comment>
<sequence length="172" mass="18840">MVLKKFATVKAVILDVDGVLTDGKLLVTEAGEQLRSFFVKDGYAMQLAVKMGVQLWVISGGKSEGVRKRLEGLGVTEIFLGVKNKMEVMESLMAKHSLSFSDLLYVGDDMPDYDVMRAVGLAACPNDSVEDIKEISHYMSPKNGGEGVVRDVLEKVLKLQGKWGVQTEIKSV</sequence>
<dbReference type="CDD" id="cd01630">
    <property type="entry name" value="HAD_KDO-like"/>
    <property type="match status" value="1"/>
</dbReference>
<dbReference type="SFLD" id="SFLDG01138">
    <property type="entry name" value="C1.6.2:_Deoxy-d-mannose-octulo"/>
    <property type="match status" value="1"/>
</dbReference>
<dbReference type="InterPro" id="IPR010023">
    <property type="entry name" value="KdsC_fam"/>
</dbReference>
<dbReference type="Proteomes" id="UP000236731">
    <property type="component" value="Unassembled WGS sequence"/>
</dbReference>